<dbReference type="EMBL" id="JAFNEN010001291">
    <property type="protein sequence ID" value="KAG8174202.1"/>
    <property type="molecule type" value="Genomic_DNA"/>
</dbReference>
<evidence type="ECO:0000259" key="2">
    <source>
        <dbReference type="PROSITE" id="PS50240"/>
    </source>
</evidence>
<dbReference type="PROSITE" id="PS50240">
    <property type="entry name" value="TRYPSIN_DOM"/>
    <property type="match status" value="1"/>
</dbReference>
<dbReference type="Proteomes" id="UP000827092">
    <property type="component" value="Unassembled WGS sequence"/>
</dbReference>
<evidence type="ECO:0000313" key="3">
    <source>
        <dbReference type="EMBL" id="KAG8174202.1"/>
    </source>
</evidence>
<protein>
    <recommendedName>
        <fullName evidence="2">Peptidase S1 domain-containing protein</fullName>
    </recommendedName>
</protein>
<comment type="caution">
    <text evidence="3">The sequence shown here is derived from an EMBL/GenBank/DDBJ whole genome shotgun (WGS) entry which is preliminary data.</text>
</comment>
<dbReference type="PANTHER" id="PTHR24260:SF136">
    <property type="entry name" value="GH08193P-RELATED"/>
    <property type="match status" value="1"/>
</dbReference>
<evidence type="ECO:0000313" key="4">
    <source>
        <dbReference type="Proteomes" id="UP000827092"/>
    </source>
</evidence>
<dbReference type="InterPro" id="IPR001314">
    <property type="entry name" value="Peptidase_S1A"/>
</dbReference>
<gene>
    <name evidence="3" type="ORF">JTE90_026205</name>
</gene>
<feature type="domain" description="Peptidase S1" evidence="2">
    <location>
        <begin position="10"/>
        <end position="254"/>
    </location>
</feature>
<dbReference type="InterPro" id="IPR009003">
    <property type="entry name" value="Peptidase_S1_PA"/>
</dbReference>
<dbReference type="GO" id="GO:0004252">
    <property type="term" value="F:serine-type endopeptidase activity"/>
    <property type="evidence" value="ECO:0007669"/>
    <property type="project" value="InterPro"/>
</dbReference>
<dbReference type="InterPro" id="IPR001254">
    <property type="entry name" value="Trypsin_dom"/>
</dbReference>
<dbReference type="SMART" id="SM00020">
    <property type="entry name" value="Tryp_SPc"/>
    <property type="match status" value="1"/>
</dbReference>
<feature type="non-terminal residue" evidence="3">
    <location>
        <position position="1"/>
    </location>
</feature>
<accession>A0AAV6TQQ4</accession>
<keyword evidence="4" id="KW-1185">Reference proteome</keyword>
<dbReference type="PROSITE" id="PS00134">
    <property type="entry name" value="TRYPSIN_HIS"/>
    <property type="match status" value="1"/>
</dbReference>
<dbReference type="GO" id="GO:0006508">
    <property type="term" value="P:proteolysis"/>
    <property type="evidence" value="ECO:0007669"/>
    <property type="project" value="InterPro"/>
</dbReference>
<dbReference type="Pfam" id="PF00089">
    <property type="entry name" value="Trypsin"/>
    <property type="match status" value="1"/>
</dbReference>
<dbReference type="InterPro" id="IPR043504">
    <property type="entry name" value="Peptidase_S1_PA_chymotrypsin"/>
</dbReference>
<dbReference type="PANTHER" id="PTHR24260">
    <property type="match status" value="1"/>
</dbReference>
<dbReference type="Gene3D" id="2.40.10.10">
    <property type="entry name" value="Trypsin-like serine proteases"/>
    <property type="match status" value="1"/>
</dbReference>
<dbReference type="FunFam" id="2.40.10.10:FF:000068">
    <property type="entry name" value="transmembrane protease serine 2"/>
    <property type="match status" value="1"/>
</dbReference>
<keyword evidence="1" id="KW-1015">Disulfide bond</keyword>
<dbReference type="PRINTS" id="PR00722">
    <property type="entry name" value="CHYMOTRYPSIN"/>
</dbReference>
<dbReference type="SUPFAM" id="SSF50494">
    <property type="entry name" value="Trypsin-like serine proteases"/>
    <property type="match status" value="1"/>
</dbReference>
<dbReference type="InterPro" id="IPR018114">
    <property type="entry name" value="TRYPSIN_HIS"/>
</dbReference>
<proteinExistence type="predicted"/>
<name>A0AAV6TQQ4_9ARAC</name>
<dbReference type="CDD" id="cd00190">
    <property type="entry name" value="Tryp_SPc"/>
    <property type="match status" value="1"/>
</dbReference>
<evidence type="ECO:0000256" key="1">
    <source>
        <dbReference type="ARBA" id="ARBA00023157"/>
    </source>
</evidence>
<dbReference type="InterPro" id="IPR051333">
    <property type="entry name" value="CLIP_Serine_Protease"/>
</dbReference>
<dbReference type="AlphaFoldDB" id="A0AAV6TQQ4"/>
<organism evidence="3 4">
    <name type="scientific">Oedothorax gibbosus</name>
    <dbReference type="NCBI Taxonomy" id="931172"/>
    <lineage>
        <taxon>Eukaryota</taxon>
        <taxon>Metazoa</taxon>
        <taxon>Ecdysozoa</taxon>
        <taxon>Arthropoda</taxon>
        <taxon>Chelicerata</taxon>
        <taxon>Arachnida</taxon>
        <taxon>Araneae</taxon>
        <taxon>Araneomorphae</taxon>
        <taxon>Entelegynae</taxon>
        <taxon>Araneoidea</taxon>
        <taxon>Linyphiidae</taxon>
        <taxon>Erigoninae</taxon>
        <taxon>Oedothorax</taxon>
    </lineage>
</organism>
<sequence length="272" mass="30172">SANIETEGLIYGGTFAEPTEYPFVAELKLNTANGARFQCAGSILSQWWIVTAAHCLQRGDSFSVIVGQYNRTEKSPFQNQHNVSFSVIHRSFNTTGNDLNNDIALLKMEKKILFNAFVKPANLPTSDVDYSGRTGTVIGWGFTEINLPSPVLREVQVVIEGYEKCRRTYIQNKISRGPSSYEVCAKGNENKGEHKGYKGACEGVSGGPLIVREGNKDVVIGLVSSGETNRCGSEIPEKYVLIYKFRNWIAGVMQRYTRTTSIQRGGERKIRA</sequence>
<reference evidence="3 4" key="1">
    <citation type="journal article" date="2022" name="Nat. Ecol. Evol.">
        <title>A masculinizing supergene underlies an exaggerated male reproductive morph in a spider.</title>
        <authorList>
            <person name="Hendrickx F."/>
            <person name="De Corte Z."/>
            <person name="Sonet G."/>
            <person name="Van Belleghem S.M."/>
            <person name="Kostlbacher S."/>
            <person name="Vangestel C."/>
        </authorList>
    </citation>
    <scope>NUCLEOTIDE SEQUENCE [LARGE SCALE GENOMIC DNA]</scope>
    <source>
        <strain evidence="3">W744_W776</strain>
    </source>
</reference>